<feature type="signal peptide" evidence="1">
    <location>
        <begin position="1"/>
        <end position="18"/>
    </location>
</feature>
<dbReference type="InterPro" id="IPR032514">
    <property type="entry name" value="GtaA_central"/>
</dbReference>
<dbReference type="AlphaFoldDB" id="A0A1Z5T707"/>
<dbReference type="Pfam" id="PF16335">
    <property type="entry name" value="GtaA_6_Hairpin"/>
    <property type="match status" value="1"/>
</dbReference>
<dbReference type="InParanoid" id="A0A1Z5T707"/>
<dbReference type="PANTHER" id="PTHR31987">
    <property type="entry name" value="GLUTAMINASE A-RELATED"/>
    <property type="match status" value="1"/>
</dbReference>
<comment type="caution">
    <text evidence="4">The sequence shown here is derived from an EMBL/GenBank/DDBJ whole genome shotgun (WGS) entry which is preliminary data.</text>
</comment>
<keyword evidence="5" id="KW-1185">Reference proteome</keyword>
<protein>
    <recommendedName>
        <fullName evidence="6">Glutaminase A</fullName>
    </recommendedName>
</protein>
<evidence type="ECO:0000313" key="4">
    <source>
        <dbReference type="EMBL" id="OTA31819.1"/>
    </source>
</evidence>
<feature type="chain" id="PRO_5012396647" description="Glutaminase A" evidence="1">
    <location>
        <begin position="19"/>
        <end position="696"/>
    </location>
</feature>
<sequence length="696" mass="76022">MAFLSVVVTLAAAALATAQSTFSPARPPALPLAVRSPYLNTNQAAGSDGGNGGYLAGEWPSFWNGAITGWTGFIRVDNTTYTWMGNPLPLPQVVDQTSYEYTSTRSKFGLQAGPVTMDVTFLSPVTPDDLTAQSFPITYVSVAVSSSDGGEHDVQLYTDVSAEWASGDRSKVAQWDYGTTESNVAYHKFWRQDQEEFIEDNQQAAWGFWYYATADGEGLTHQSGADTDVRDQFTGNGLLENTEDTDYRAINDAYPVFGFAKDLGSVGSDSVETVFTINIAQDNTVQYRDGNGVESIPSYWTNTYQDYESALDHFYGQYQDVSSQTADLDSRVASDSTAAGGDDYLTITSLAVRQAWAALAVSGTPEEPLIFLKEISSNGDIQTVDVIFPTFPIILYFNPDWLKLLLDPMVRYQEAGLFTQGSFALHDLGVFPKATDAGPEQQPVEECGNMIIMALAYAQRTGDTGYLTQHYNLLNQYTGYLVNDSLYPDNQISTDDFAGSLANQTNLALKGMIGIKAMSMIAQMTGNADDSSNYANIAESYIAQWQDLGIAQDANPPHTTLSYGDNSSHGLLYNLYSDALLETHLVPTSVYEMQSNFYPTVANEYGVPLDTRHGYTKNDWEMFCAAIAAPDTRALFISDIADFINQTPSNGPVTDLYETDTADYANGIRFMARPVVGGWFSLLALNQTGIPEGNTS</sequence>
<organism evidence="4 5">
    <name type="scientific">Hortaea werneckii EXF-2000</name>
    <dbReference type="NCBI Taxonomy" id="1157616"/>
    <lineage>
        <taxon>Eukaryota</taxon>
        <taxon>Fungi</taxon>
        <taxon>Dikarya</taxon>
        <taxon>Ascomycota</taxon>
        <taxon>Pezizomycotina</taxon>
        <taxon>Dothideomycetes</taxon>
        <taxon>Dothideomycetidae</taxon>
        <taxon>Mycosphaerellales</taxon>
        <taxon>Teratosphaeriaceae</taxon>
        <taxon>Hortaea</taxon>
    </lineage>
</organism>
<dbReference type="PANTHER" id="PTHR31987:SF1">
    <property type="entry name" value="GLUTAMINASE A"/>
    <property type="match status" value="1"/>
</dbReference>
<dbReference type="InterPro" id="IPR008928">
    <property type="entry name" value="6-hairpin_glycosidase_sf"/>
</dbReference>
<evidence type="ECO:0000259" key="2">
    <source>
        <dbReference type="Pfam" id="PF16335"/>
    </source>
</evidence>
<evidence type="ECO:0000259" key="3">
    <source>
        <dbReference type="Pfam" id="PF17168"/>
    </source>
</evidence>
<feature type="domain" description="Glutaminase A central" evidence="2">
    <location>
        <begin position="341"/>
        <end position="683"/>
    </location>
</feature>
<evidence type="ECO:0008006" key="6">
    <source>
        <dbReference type="Google" id="ProtNLM"/>
    </source>
</evidence>
<gene>
    <name evidence="4" type="ORF">BTJ68_09692</name>
</gene>
<evidence type="ECO:0000256" key="1">
    <source>
        <dbReference type="SAM" id="SignalP"/>
    </source>
</evidence>
<dbReference type="VEuPathDB" id="FungiDB:BTJ68_09692"/>
<dbReference type="EMBL" id="MUNK01000106">
    <property type="protein sequence ID" value="OTA31819.1"/>
    <property type="molecule type" value="Genomic_DNA"/>
</dbReference>
<dbReference type="Proteomes" id="UP000194280">
    <property type="component" value="Unassembled WGS sequence"/>
</dbReference>
<dbReference type="InterPro" id="IPR052743">
    <property type="entry name" value="Glutaminase_GtaA"/>
</dbReference>
<dbReference type="SUPFAM" id="SSF48208">
    <property type="entry name" value="Six-hairpin glycosidases"/>
    <property type="match status" value="1"/>
</dbReference>
<evidence type="ECO:0000313" key="5">
    <source>
        <dbReference type="Proteomes" id="UP000194280"/>
    </source>
</evidence>
<dbReference type="STRING" id="1157616.A0A1Z5T707"/>
<dbReference type="InterPro" id="IPR033433">
    <property type="entry name" value="GtaA_N"/>
</dbReference>
<dbReference type="Pfam" id="PF17168">
    <property type="entry name" value="DUF5127"/>
    <property type="match status" value="1"/>
</dbReference>
<dbReference type="OrthoDB" id="431715at2759"/>
<reference evidence="4 5" key="1">
    <citation type="submission" date="2017-01" db="EMBL/GenBank/DDBJ databases">
        <title>The recent genome duplication of the halophilic yeast Hortaea werneckii: insights from long-read sequencing.</title>
        <authorList>
            <person name="Sinha S."/>
            <person name="Flibotte S."/>
            <person name="Neira M."/>
            <person name="Lenassi M."/>
            <person name="Gostincar C."/>
            <person name="Stajich J.E."/>
            <person name="Nislow C.E."/>
        </authorList>
    </citation>
    <scope>NUCLEOTIDE SEQUENCE [LARGE SCALE GENOMIC DNA]</scope>
    <source>
        <strain evidence="4 5">EXF-2000</strain>
    </source>
</reference>
<keyword evidence="1" id="KW-0732">Signal</keyword>
<accession>A0A1Z5T707</accession>
<feature type="domain" description="Glutaminase A N-terminal" evidence="3">
    <location>
        <begin position="104"/>
        <end position="335"/>
    </location>
</feature>
<proteinExistence type="predicted"/>
<name>A0A1Z5T707_HORWE</name>
<dbReference type="GO" id="GO:0005975">
    <property type="term" value="P:carbohydrate metabolic process"/>
    <property type="evidence" value="ECO:0007669"/>
    <property type="project" value="InterPro"/>
</dbReference>